<dbReference type="EMBL" id="JAQLKE010000011">
    <property type="protein sequence ID" value="MDB7083833.1"/>
    <property type="molecule type" value="Genomic_DNA"/>
</dbReference>
<evidence type="ECO:0000256" key="1">
    <source>
        <dbReference type="ARBA" id="ARBA00022490"/>
    </source>
</evidence>
<accession>A0A3E3EDM0</accession>
<gene>
    <name evidence="5 9" type="primary">rimM</name>
    <name evidence="9" type="ORF">DXB93_07460</name>
    <name evidence="8" type="ORF">PM738_08470</name>
</gene>
<dbReference type="GO" id="GO:0043022">
    <property type="term" value="F:ribosome binding"/>
    <property type="evidence" value="ECO:0007669"/>
    <property type="project" value="InterPro"/>
</dbReference>
<dbReference type="HAMAP" id="MF_00014">
    <property type="entry name" value="Ribosome_mat_RimM"/>
    <property type="match status" value="1"/>
</dbReference>
<evidence type="ECO:0000256" key="4">
    <source>
        <dbReference type="ARBA" id="ARBA00023186"/>
    </source>
</evidence>
<evidence type="ECO:0000259" key="7">
    <source>
        <dbReference type="Pfam" id="PF24986"/>
    </source>
</evidence>
<dbReference type="GO" id="GO:0005840">
    <property type="term" value="C:ribosome"/>
    <property type="evidence" value="ECO:0007669"/>
    <property type="project" value="InterPro"/>
</dbReference>
<dbReference type="InterPro" id="IPR002676">
    <property type="entry name" value="RimM_N"/>
</dbReference>
<keyword evidence="4 5" id="KW-0143">Chaperone</keyword>
<dbReference type="InterPro" id="IPR011961">
    <property type="entry name" value="RimM"/>
</dbReference>
<comment type="domain">
    <text evidence="5">The PRC barrel domain binds ribosomal protein uS19.</text>
</comment>
<dbReference type="InterPro" id="IPR011033">
    <property type="entry name" value="PRC_barrel-like_sf"/>
</dbReference>
<dbReference type="Pfam" id="PF01782">
    <property type="entry name" value="RimM"/>
    <property type="match status" value="1"/>
</dbReference>
<dbReference type="PANTHER" id="PTHR33692:SF1">
    <property type="entry name" value="RIBOSOME MATURATION FACTOR RIMM"/>
    <property type="match status" value="1"/>
</dbReference>
<comment type="subunit">
    <text evidence="5">Binds ribosomal protein uS19.</text>
</comment>
<dbReference type="GO" id="GO:0006364">
    <property type="term" value="P:rRNA processing"/>
    <property type="evidence" value="ECO:0007669"/>
    <property type="project" value="UniProtKB-UniRule"/>
</dbReference>
<dbReference type="Gene3D" id="2.30.30.240">
    <property type="entry name" value="PRC-barrel domain"/>
    <property type="match status" value="1"/>
</dbReference>
<dbReference type="SUPFAM" id="SSF50447">
    <property type="entry name" value="Translation proteins"/>
    <property type="match status" value="1"/>
</dbReference>
<evidence type="ECO:0000313" key="9">
    <source>
        <dbReference type="EMBL" id="RGD85993.1"/>
    </source>
</evidence>
<evidence type="ECO:0000313" key="10">
    <source>
        <dbReference type="Proteomes" id="UP000261032"/>
    </source>
</evidence>
<dbReference type="Proteomes" id="UP001211987">
    <property type="component" value="Unassembled WGS sequence"/>
</dbReference>
<dbReference type="AlphaFoldDB" id="A0A3E3EDM0"/>
<dbReference type="InterPro" id="IPR009000">
    <property type="entry name" value="Transl_B-barrel_sf"/>
</dbReference>
<evidence type="ECO:0000256" key="2">
    <source>
        <dbReference type="ARBA" id="ARBA00022517"/>
    </source>
</evidence>
<dbReference type="SUPFAM" id="SSF50346">
    <property type="entry name" value="PRC-barrel domain"/>
    <property type="match status" value="1"/>
</dbReference>
<reference evidence="8" key="2">
    <citation type="submission" date="2023-01" db="EMBL/GenBank/DDBJ databases">
        <title>Human gut microbiome strain richness.</title>
        <authorList>
            <person name="Chen-Liaw A."/>
        </authorList>
    </citation>
    <scope>NUCLEOTIDE SEQUENCE</scope>
    <source>
        <strain evidence="8">1001217st2_G6_1001217B_191108</strain>
    </source>
</reference>
<feature type="domain" description="RimM N-terminal" evidence="6">
    <location>
        <begin position="6"/>
        <end position="86"/>
    </location>
</feature>
<sequence length="169" mass="19310">MEKLKIGKIVGTHGLKGELKIRSNSDFADKRFKKGNEIIISYQNQDLVYKIITSRIHKGNYLVSFRDNQDINLVEKYIGSFVYGYKDDELLDADEYFYTDLIGMQVVSTEGTKIGPVTSIYDNTRHDILNIDHNGKNVAIPYVDAFIKDVDVEKKIIVVMLIKGLIDED</sequence>
<dbReference type="NCBIfam" id="TIGR02273">
    <property type="entry name" value="16S_RimM"/>
    <property type="match status" value="1"/>
</dbReference>
<proteinExistence type="inferred from homology"/>
<dbReference type="PANTHER" id="PTHR33692">
    <property type="entry name" value="RIBOSOME MATURATION FACTOR RIMM"/>
    <property type="match status" value="1"/>
</dbReference>
<keyword evidence="3 5" id="KW-0698">rRNA processing</keyword>
<comment type="caution">
    <text evidence="9">The sequence shown here is derived from an EMBL/GenBank/DDBJ whole genome shotgun (WGS) entry which is preliminary data.</text>
</comment>
<dbReference type="InterPro" id="IPR036976">
    <property type="entry name" value="RimM_N_sf"/>
</dbReference>
<comment type="function">
    <text evidence="5">An accessory protein needed during the final step in the assembly of 30S ribosomal subunit, possibly for assembly of the head region. Essential for efficient processing of 16S rRNA. May be needed both before and after RbfA during the maturation of 16S rRNA. It has affinity for free ribosomal 30S subunits but not for 70S ribosomes.</text>
</comment>
<keyword evidence="2 5" id="KW-0690">Ribosome biogenesis</keyword>
<feature type="domain" description="Ribosome maturation factor RimM PRC barrel" evidence="7">
    <location>
        <begin position="99"/>
        <end position="165"/>
    </location>
</feature>
<comment type="similarity">
    <text evidence="5">Belongs to the RimM family.</text>
</comment>
<dbReference type="Gene3D" id="2.40.30.60">
    <property type="entry name" value="RimM"/>
    <property type="match status" value="1"/>
</dbReference>
<dbReference type="InterPro" id="IPR056792">
    <property type="entry name" value="PRC_RimM"/>
</dbReference>
<comment type="subcellular location">
    <subcellularLocation>
        <location evidence="5">Cytoplasm</location>
    </subcellularLocation>
</comment>
<dbReference type="GO" id="GO:0042274">
    <property type="term" value="P:ribosomal small subunit biogenesis"/>
    <property type="evidence" value="ECO:0007669"/>
    <property type="project" value="UniProtKB-UniRule"/>
</dbReference>
<dbReference type="EMBL" id="QUSL01000009">
    <property type="protein sequence ID" value="RGD85993.1"/>
    <property type="molecule type" value="Genomic_DNA"/>
</dbReference>
<keyword evidence="1 5" id="KW-0963">Cytoplasm</keyword>
<reference evidence="9 10" key="1">
    <citation type="submission" date="2018-08" db="EMBL/GenBank/DDBJ databases">
        <title>A genome reference for cultivated species of the human gut microbiota.</title>
        <authorList>
            <person name="Zou Y."/>
            <person name="Xue W."/>
            <person name="Luo G."/>
        </authorList>
    </citation>
    <scope>NUCLEOTIDE SEQUENCE [LARGE SCALE GENOMIC DNA]</scope>
    <source>
        <strain evidence="9 10">OM06-4</strain>
    </source>
</reference>
<dbReference type="Proteomes" id="UP000261032">
    <property type="component" value="Unassembled WGS sequence"/>
</dbReference>
<name>A0A3E3EDM0_9FIRM</name>
<evidence type="ECO:0000259" key="6">
    <source>
        <dbReference type="Pfam" id="PF01782"/>
    </source>
</evidence>
<evidence type="ECO:0000256" key="3">
    <source>
        <dbReference type="ARBA" id="ARBA00022552"/>
    </source>
</evidence>
<dbReference type="GO" id="GO:0005737">
    <property type="term" value="C:cytoplasm"/>
    <property type="evidence" value="ECO:0007669"/>
    <property type="project" value="UniProtKB-SubCell"/>
</dbReference>
<protein>
    <recommendedName>
        <fullName evidence="5">Ribosome maturation factor RimM</fullName>
    </recommendedName>
</protein>
<dbReference type="RefSeq" id="WP_008791762.1">
    <property type="nucleotide sequence ID" value="NZ_AP031443.1"/>
</dbReference>
<dbReference type="Pfam" id="PF24986">
    <property type="entry name" value="PRC_RimM"/>
    <property type="match status" value="1"/>
</dbReference>
<evidence type="ECO:0000313" key="8">
    <source>
        <dbReference type="EMBL" id="MDB7083833.1"/>
    </source>
</evidence>
<organism evidence="9 10">
    <name type="scientific">Thomasclavelia ramosa</name>
    <dbReference type="NCBI Taxonomy" id="1547"/>
    <lineage>
        <taxon>Bacteria</taxon>
        <taxon>Bacillati</taxon>
        <taxon>Bacillota</taxon>
        <taxon>Erysipelotrichia</taxon>
        <taxon>Erysipelotrichales</taxon>
        <taxon>Coprobacillaceae</taxon>
        <taxon>Thomasclavelia</taxon>
    </lineage>
</organism>
<evidence type="ECO:0000256" key="5">
    <source>
        <dbReference type="HAMAP-Rule" id="MF_00014"/>
    </source>
</evidence>